<comment type="caution">
    <text evidence="1">The sequence shown here is derived from an EMBL/GenBank/DDBJ whole genome shotgun (WGS) entry which is preliminary data.</text>
</comment>
<name>A0A482VMB3_ASBVE</name>
<organism evidence="1 2">
    <name type="scientific">Asbolus verrucosus</name>
    <name type="common">Desert ironclad beetle</name>
    <dbReference type="NCBI Taxonomy" id="1661398"/>
    <lineage>
        <taxon>Eukaryota</taxon>
        <taxon>Metazoa</taxon>
        <taxon>Ecdysozoa</taxon>
        <taxon>Arthropoda</taxon>
        <taxon>Hexapoda</taxon>
        <taxon>Insecta</taxon>
        <taxon>Pterygota</taxon>
        <taxon>Neoptera</taxon>
        <taxon>Endopterygota</taxon>
        <taxon>Coleoptera</taxon>
        <taxon>Polyphaga</taxon>
        <taxon>Cucujiformia</taxon>
        <taxon>Tenebrionidae</taxon>
        <taxon>Pimeliinae</taxon>
        <taxon>Asbolus</taxon>
    </lineage>
</organism>
<keyword evidence="2" id="KW-1185">Reference proteome</keyword>
<dbReference type="Proteomes" id="UP000292052">
    <property type="component" value="Unassembled WGS sequence"/>
</dbReference>
<dbReference type="AlphaFoldDB" id="A0A482VMB3"/>
<evidence type="ECO:0000313" key="1">
    <source>
        <dbReference type="EMBL" id="RZC33844.1"/>
    </source>
</evidence>
<accession>A0A482VMB3</accession>
<sequence length="95" mass="10338">MSIEPIKKSDTKFYWLSVNSESYQRNKQHIDILSRISDASSARLKQSITGPPEASEGACPSAVSAPITFPVCVSLAYLTIKGLPPNEILFDGRAP</sequence>
<evidence type="ECO:0000313" key="2">
    <source>
        <dbReference type="Proteomes" id="UP000292052"/>
    </source>
</evidence>
<reference evidence="1 2" key="1">
    <citation type="submission" date="2017-03" db="EMBL/GenBank/DDBJ databases">
        <title>Genome of the blue death feigning beetle - Asbolus verrucosus.</title>
        <authorList>
            <person name="Rider S.D."/>
        </authorList>
    </citation>
    <scope>NUCLEOTIDE SEQUENCE [LARGE SCALE GENOMIC DNA]</scope>
    <source>
        <strain evidence="1">Butters</strain>
        <tissue evidence="1">Head and leg muscle</tissue>
    </source>
</reference>
<dbReference type="EMBL" id="QDEB01085179">
    <property type="protein sequence ID" value="RZC33844.1"/>
    <property type="molecule type" value="Genomic_DNA"/>
</dbReference>
<proteinExistence type="predicted"/>
<gene>
    <name evidence="1" type="ORF">BDFB_009477</name>
</gene>
<protein>
    <submittedName>
        <fullName evidence="1">Uncharacterized protein</fullName>
    </submittedName>
</protein>